<accession>A0A1V9Z743</accession>
<dbReference type="EMBL" id="JNBS01002229">
    <property type="protein sequence ID" value="OQR93825.1"/>
    <property type="molecule type" value="Genomic_DNA"/>
</dbReference>
<dbReference type="OrthoDB" id="76176at2759"/>
<reference evidence="1 2" key="1">
    <citation type="journal article" date="2014" name="Genome Biol. Evol.">
        <title>The secreted proteins of Achlya hypogyna and Thraustotheca clavata identify the ancestral oomycete secretome and reveal gene acquisitions by horizontal gene transfer.</title>
        <authorList>
            <person name="Misner I."/>
            <person name="Blouin N."/>
            <person name="Leonard G."/>
            <person name="Richards T.A."/>
            <person name="Lane C.E."/>
        </authorList>
    </citation>
    <scope>NUCLEOTIDE SEQUENCE [LARGE SCALE GENOMIC DNA]</scope>
    <source>
        <strain evidence="1 2">ATCC 34112</strain>
    </source>
</reference>
<proteinExistence type="predicted"/>
<comment type="caution">
    <text evidence="1">The sequence shown here is derived from an EMBL/GenBank/DDBJ whole genome shotgun (WGS) entry which is preliminary data.</text>
</comment>
<name>A0A1V9Z743_9STRA</name>
<gene>
    <name evidence="1" type="ORF">THRCLA_08337</name>
</gene>
<dbReference type="AlphaFoldDB" id="A0A1V9Z743"/>
<sequence>MLPTSSMRSPTSSSTSSSSTDIRRYSFADYRTTKMTEALVFSWNYFLCPSYTLQQEMHIAVNSGYQSSNRLANLHKACAQLDPEIASTLYYARSLGYLYVLVENSLDDFQAQLDTFFPKTARLIADARSNIQLACALKSTQLQFMYEHLLYSICTKSARLQLSTISLTVFGPEELRLACLTIARSLTTVVPKTIRTTSDGPASFVQVNQRLYMVRQHLEGIVMHDTAMDMPMRPIARPRSMCF</sequence>
<organism evidence="1 2">
    <name type="scientific">Thraustotheca clavata</name>
    <dbReference type="NCBI Taxonomy" id="74557"/>
    <lineage>
        <taxon>Eukaryota</taxon>
        <taxon>Sar</taxon>
        <taxon>Stramenopiles</taxon>
        <taxon>Oomycota</taxon>
        <taxon>Saprolegniomycetes</taxon>
        <taxon>Saprolegniales</taxon>
        <taxon>Achlyaceae</taxon>
        <taxon>Thraustotheca</taxon>
    </lineage>
</organism>
<keyword evidence="2" id="KW-1185">Reference proteome</keyword>
<protein>
    <submittedName>
        <fullName evidence="1">Uncharacterized protein</fullName>
    </submittedName>
</protein>
<dbReference type="Proteomes" id="UP000243217">
    <property type="component" value="Unassembled WGS sequence"/>
</dbReference>
<evidence type="ECO:0000313" key="2">
    <source>
        <dbReference type="Proteomes" id="UP000243217"/>
    </source>
</evidence>
<evidence type="ECO:0000313" key="1">
    <source>
        <dbReference type="EMBL" id="OQR93825.1"/>
    </source>
</evidence>